<evidence type="ECO:0000313" key="3">
    <source>
        <dbReference type="EMBL" id="PIP62023.1"/>
    </source>
</evidence>
<comment type="caution">
    <text evidence="3">The sequence shown here is derived from an EMBL/GenBank/DDBJ whole genome shotgun (WGS) entry which is preliminary data.</text>
</comment>
<keyword evidence="1" id="KW-0812">Transmembrane</keyword>
<keyword evidence="1" id="KW-0472">Membrane</keyword>
<name>A0A2H0BWH0_9BACT</name>
<accession>A0A2H0BWH0</accession>
<organism evidence="3 4">
    <name type="scientific">Candidatus Roizmanbacteria bacterium CG22_combo_CG10-13_8_21_14_all_38_20</name>
    <dbReference type="NCBI Taxonomy" id="1974862"/>
    <lineage>
        <taxon>Bacteria</taxon>
        <taxon>Candidatus Roizmaniibacteriota</taxon>
    </lineage>
</organism>
<keyword evidence="1" id="KW-1133">Transmembrane helix</keyword>
<evidence type="ECO:0000256" key="1">
    <source>
        <dbReference type="SAM" id="Phobius"/>
    </source>
</evidence>
<evidence type="ECO:0000313" key="4">
    <source>
        <dbReference type="Proteomes" id="UP000231246"/>
    </source>
</evidence>
<feature type="transmembrane region" description="Helical" evidence="1">
    <location>
        <begin position="23"/>
        <end position="43"/>
    </location>
</feature>
<proteinExistence type="predicted"/>
<evidence type="ECO:0000259" key="2">
    <source>
        <dbReference type="Pfam" id="PF13731"/>
    </source>
</evidence>
<feature type="domain" description="WxL" evidence="2">
    <location>
        <begin position="84"/>
        <end position="187"/>
    </location>
</feature>
<dbReference type="Pfam" id="PF13731">
    <property type="entry name" value="WxL"/>
    <property type="match status" value="1"/>
</dbReference>
<dbReference type="InterPro" id="IPR027994">
    <property type="entry name" value="WxL_dom"/>
</dbReference>
<dbReference type="Proteomes" id="UP000231246">
    <property type="component" value="Unassembled WGS sequence"/>
</dbReference>
<sequence length="193" mass="20120">MAVDMDVRIMYILDVYYCVLQKLVGIGFAVYFAVVLVTFGYAAETKLKVSVESGSLSLTSPDEASLSGVSLESETKVVQGLLGAIKIIDNRGSGVGWSVTASVSDFSCCDGKYTIPVSYLTIKPGKFTTGGNSEGVKSGATKIVGDSSEVITLMSANNGSGMGAYEINPTIELKIPSDALAGNYTAVISITVI</sequence>
<dbReference type="EMBL" id="PCTA01000009">
    <property type="protein sequence ID" value="PIP62023.1"/>
    <property type="molecule type" value="Genomic_DNA"/>
</dbReference>
<gene>
    <name evidence="3" type="ORF">COW99_01320</name>
</gene>
<protein>
    <recommendedName>
        <fullName evidence="2">WxL domain-containing protein</fullName>
    </recommendedName>
</protein>
<reference evidence="3 4" key="1">
    <citation type="submission" date="2017-09" db="EMBL/GenBank/DDBJ databases">
        <title>Depth-based differentiation of microbial function through sediment-hosted aquifers and enrichment of novel symbionts in the deep terrestrial subsurface.</title>
        <authorList>
            <person name="Probst A.J."/>
            <person name="Ladd B."/>
            <person name="Jarett J.K."/>
            <person name="Geller-Mcgrath D.E."/>
            <person name="Sieber C.M."/>
            <person name="Emerson J.B."/>
            <person name="Anantharaman K."/>
            <person name="Thomas B.C."/>
            <person name="Malmstrom R."/>
            <person name="Stieglmeier M."/>
            <person name="Klingl A."/>
            <person name="Woyke T."/>
            <person name="Ryan C.M."/>
            <person name="Banfield J.F."/>
        </authorList>
    </citation>
    <scope>NUCLEOTIDE SEQUENCE [LARGE SCALE GENOMIC DNA]</scope>
    <source>
        <strain evidence="3">CG22_combo_CG10-13_8_21_14_all_38_20</strain>
    </source>
</reference>
<dbReference type="AlphaFoldDB" id="A0A2H0BWH0"/>